<accession>A0A811USM3</accession>
<sequence length="65" mass="7284">AKKENFEKSLLLESARTSILKNSGDYWCLDSGCSSHMSANKSEFKNFREIRKTLSLANNNTANIA</sequence>
<proteinExistence type="predicted"/>
<evidence type="ECO:0000313" key="2">
    <source>
        <dbReference type="EMBL" id="CAD7000786.1"/>
    </source>
</evidence>
<dbReference type="Pfam" id="PF22936">
    <property type="entry name" value="Pol_BBD"/>
    <property type="match status" value="1"/>
</dbReference>
<evidence type="ECO:0000259" key="1">
    <source>
        <dbReference type="Pfam" id="PF22936"/>
    </source>
</evidence>
<comment type="caution">
    <text evidence="2">The sequence shown here is derived from an EMBL/GenBank/DDBJ whole genome shotgun (WGS) entry which is preliminary data.</text>
</comment>
<reference evidence="2" key="1">
    <citation type="submission" date="2020-11" db="EMBL/GenBank/DDBJ databases">
        <authorList>
            <person name="Whitehead M."/>
        </authorList>
    </citation>
    <scope>NUCLEOTIDE SEQUENCE</scope>
    <source>
        <strain evidence="2">EGII</strain>
    </source>
</reference>
<name>A0A811USM3_CERCA</name>
<organism evidence="2 3">
    <name type="scientific">Ceratitis capitata</name>
    <name type="common">Mediterranean fruit fly</name>
    <name type="synonym">Tephritis capitata</name>
    <dbReference type="NCBI Taxonomy" id="7213"/>
    <lineage>
        <taxon>Eukaryota</taxon>
        <taxon>Metazoa</taxon>
        <taxon>Ecdysozoa</taxon>
        <taxon>Arthropoda</taxon>
        <taxon>Hexapoda</taxon>
        <taxon>Insecta</taxon>
        <taxon>Pterygota</taxon>
        <taxon>Neoptera</taxon>
        <taxon>Endopterygota</taxon>
        <taxon>Diptera</taxon>
        <taxon>Brachycera</taxon>
        <taxon>Muscomorpha</taxon>
        <taxon>Tephritoidea</taxon>
        <taxon>Tephritidae</taxon>
        <taxon>Ceratitis</taxon>
        <taxon>Ceratitis</taxon>
    </lineage>
</organism>
<dbReference type="EMBL" id="CAJHJT010000023">
    <property type="protein sequence ID" value="CAD7000786.1"/>
    <property type="molecule type" value="Genomic_DNA"/>
</dbReference>
<dbReference type="Proteomes" id="UP000606786">
    <property type="component" value="Unassembled WGS sequence"/>
</dbReference>
<feature type="non-terminal residue" evidence="2">
    <location>
        <position position="65"/>
    </location>
</feature>
<dbReference type="InterPro" id="IPR054722">
    <property type="entry name" value="PolX-like_BBD"/>
</dbReference>
<evidence type="ECO:0000313" key="3">
    <source>
        <dbReference type="Proteomes" id="UP000606786"/>
    </source>
</evidence>
<feature type="domain" description="Retrovirus-related Pol polyprotein from transposon TNT 1-94-like beta-barrel" evidence="1">
    <location>
        <begin position="27"/>
        <end position="64"/>
    </location>
</feature>
<protein>
    <submittedName>
        <fullName evidence="2">(Mediterranean fruit fly) hypothetical protein</fullName>
    </submittedName>
</protein>
<dbReference type="AlphaFoldDB" id="A0A811USM3"/>
<gene>
    <name evidence="2" type="ORF">CCAP1982_LOCUS9261</name>
</gene>
<keyword evidence="3" id="KW-1185">Reference proteome</keyword>
<feature type="non-terminal residue" evidence="2">
    <location>
        <position position="1"/>
    </location>
</feature>